<gene>
    <name evidence="4" type="ORF">GOB93_08340</name>
</gene>
<evidence type="ECO:0000256" key="1">
    <source>
        <dbReference type="ARBA" id="ARBA00022801"/>
    </source>
</evidence>
<dbReference type="InterPro" id="IPR036452">
    <property type="entry name" value="Ribo_hydro-like"/>
</dbReference>
<name>A0ABX0JRW7_9PROT</name>
<protein>
    <submittedName>
        <fullName evidence="4">Nucleoside hydrolase</fullName>
    </submittedName>
</protein>
<sequence length="313" mass="33311">MTLSEVAGRIPVVIDCDPGVDDALAILLAASRRDVLELLAVTTVAGNAGIDETTRNAGAVLSLTGCDDIPLYRGAHRPLMRAVGRRAPVHGADGLGGETKDLRARPADPEKPAWVALCDIVRSRPGAVTLCVLGPMTNVALAILTDPGFAARVHEIVFMGGAAFTDGNVTASAEFNIFVDPHAAQIVMESGIPLTMAGLDVTRDVIVSRSHIEETWARYSDRAAVFSRMVSRYADGDPALHDPCVIAWLLDPSAFTTVRGRICVDCREGPDFGRTVVARREKHMGPEGPNATILMRGDVARITGMIGRALEEL</sequence>
<accession>A0ABX0JRW7</accession>
<dbReference type="SUPFAM" id="SSF53590">
    <property type="entry name" value="Nucleoside hydrolase"/>
    <property type="match status" value="1"/>
</dbReference>
<evidence type="ECO:0000256" key="2">
    <source>
        <dbReference type="ARBA" id="ARBA00023295"/>
    </source>
</evidence>
<keyword evidence="2" id="KW-0326">Glycosidase</keyword>
<feature type="domain" description="Inosine/uridine-preferring nucleoside hydrolase" evidence="3">
    <location>
        <begin position="12"/>
        <end position="301"/>
    </location>
</feature>
<dbReference type="Pfam" id="PF01156">
    <property type="entry name" value="IU_nuc_hydro"/>
    <property type="match status" value="1"/>
</dbReference>
<dbReference type="PANTHER" id="PTHR12304">
    <property type="entry name" value="INOSINE-URIDINE PREFERRING NUCLEOSIDE HYDROLASE"/>
    <property type="match status" value="1"/>
</dbReference>
<dbReference type="InterPro" id="IPR023186">
    <property type="entry name" value="IUNH"/>
</dbReference>
<proteinExistence type="predicted"/>
<evidence type="ECO:0000313" key="5">
    <source>
        <dbReference type="Proteomes" id="UP000635278"/>
    </source>
</evidence>
<reference evidence="4 5" key="1">
    <citation type="journal article" date="2020" name="Int. J. Syst. Evol. Microbiol.">
        <title>Novel acetic acid bacteria from cider fermentations: Acetobacter conturbans sp. nov. and Acetobacter fallax sp. nov.</title>
        <authorList>
            <person name="Sombolestani A.S."/>
            <person name="Cleenwerck I."/>
            <person name="Cnockaert M."/>
            <person name="Borremans W."/>
            <person name="Wieme A.D."/>
            <person name="De Vuyst L."/>
            <person name="Vandamme P."/>
        </authorList>
    </citation>
    <scope>NUCLEOTIDE SEQUENCE [LARGE SCALE GENOMIC DNA]</scope>
    <source>
        <strain evidence="4 5">LMG 30640</strain>
    </source>
</reference>
<evidence type="ECO:0000259" key="3">
    <source>
        <dbReference type="Pfam" id="PF01156"/>
    </source>
</evidence>
<dbReference type="InterPro" id="IPR001910">
    <property type="entry name" value="Inosine/uridine_hydrolase_dom"/>
</dbReference>
<dbReference type="Gene3D" id="3.90.245.10">
    <property type="entry name" value="Ribonucleoside hydrolase-like"/>
    <property type="match status" value="1"/>
</dbReference>
<dbReference type="Proteomes" id="UP000635278">
    <property type="component" value="Unassembled WGS sequence"/>
</dbReference>
<keyword evidence="1 4" id="KW-0378">Hydrolase</keyword>
<dbReference type="PANTHER" id="PTHR12304:SF4">
    <property type="entry name" value="URIDINE NUCLEOSIDASE"/>
    <property type="match status" value="1"/>
</dbReference>
<dbReference type="EMBL" id="WOTB01000009">
    <property type="protein sequence ID" value="NHN84652.1"/>
    <property type="molecule type" value="Genomic_DNA"/>
</dbReference>
<organism evidence="4 5">
    <name type="scientific">Acetobacter musti</name>
    <dbReference type="NCBI Taxonomy" id="864732"/>
    <lineage>
        <taxon>Bacteria</taxon>
        <taxon>Pseudomonadati</taxon>
        <taxon>Pseudomonadota</taxon>
        <taxon>Alphaproteobacteria</taxon>
        <taxon>Acetobacterales</taxon>
        <taxon>Acetobacteraceae</taxon>
        <taxon>Acetobacter</taxon>
    </lineage>
</organism>
<keyword evidence="5" id="KW-1185">Reference proteome</keyword>
<evidence type="ECO:0000313" key="4">
    <source>
        <dbReference type="EMBL" id="NHN84652.1"/>
    </source>
</evidence>
<dbReference type="GO" id="GO:0016787">
    <property type="term" value="F:hydrolase activity"/>
    <property type="evidence" value="ECO:0007669"/>
    <property type="project" value="UniProtKB-KW"/>
</dbReference>
<comment type="caution">
    <text evidence="4">The sequence shown here is derived from an EMBL/GenBank/DDBJ whole genome shotgun (WGS) entry which is preliminary data.</text>
</comment>
<dbReference type="RefSeq" id="WP_173583054.1">
    <property type="nucleotide sequence ID" value="NZ_WOTB01000009.1"/>
</dbReference>